<proteinExistence type="predicted"/>
<dbReference type="CDD" id="cd09917">
    <property type="entry name" value="F-box_SF"/>
    <property type="match status" value="1"/>
</dbReference>
<reference evidence="3" key="1">
    <citation type="submission" date="2023-01" db="EMBL/GenBank/DDBJ databases">
        <title>Exophiala dermititidis isolated from Cystic Fibrosis Patient.</title>
        <authorList>
            <person name="Kurbessoian T."/>
            <person name="Crocker A."/>
            <person name="Murante D."/>
            <person name="Hogan D.A."/>
            <person name="Stajich J.E."/>
        </authorList>
    </citation>
    <scope>NUCLEOTIDE SEQUENCE</scope>
    <source>
        <strain evidence="3">Ex8</strain>
    </source>
</reference>
<feature type="region of interest" description="Disordered" evidence="1">
    <location>
        <begin position="1"/>
        <end position="78"/>
    </location>
</feature>
<dbReference type="EMBL" id="JAJGCB010000006">
    <property type="protein sequence ID" value="KAJ8992275.1"/>
    <property type="molecule type" value="Genomic_DNA"/>
</dbReference>
<evidence type="ECO:0000313" key="4">
    <source>
        <dbReference type="Proteomes" id="UP001161757"/>
    </source>
</evidence>
<feature type="compositionally biased region" description="Acidic residues" evidence="1">
    <location>
        <begin position="13"/>
        <end position="26"/>
    </location>
</feature>
<feature type="compositionally biased region" description="Low complexity" evidence="1">
    <location>
        <begin position="674"/>
        <end position="707"/>
    </location>
</feature>
<organism evidence="3 4">
    <name type="scientific">Exophiala dermatitidis</name>
    <name type="common">Black yeast-like fungus</name>
    <name type="synonym">Wangiella dermatitidis</name>
    <dbReference type="NCBI Taxonomy" id="5970"/>
    <lineage>
        <taxon>Eukaryota</taxon>
        <taxon>Fungi</taxon>
        <taxon>Dikarya</taxon>
        <taxon>Ascomycota</taxon>
        <taxon>Pezizomycotina</taxon>
        <taxon>Eurotiomycetes</taxon>
        <taxon>Chaetothyriomycetidae</taxon>
        <taxon>Chaetothyriales</taxon>
        <taxon>Herpotrichiellaceae</taxon>
        <taxon>Exophiala</taxon>
    </lineage>
</organism>
<feature type="compositionally biased region" description="Low complexity" evidence="1">
    <location>
        <begin position="725"/>
        <end position="766"/>
    </location>
</feature>
<dbReference type="Proteomes" id="UP001161757">
    <property type="component" value="Unassembled WGS sequence"/>
</dbReference>
<feature type="domain" description="F-box" evidence="2">
    <location>
        <begin position="76"/>
        <end position="125"/>
    </location>
</feature>
<feature type="region of interest" description="Disordered" evidence="1">
    <location>
        <begin position="657"/>
        <end position="776"/>
    </location>
</feature>
<gene>
    <name evidence="3" type="ORF">HRR80_004166</name>
</gene>
<evidence type="ECO:0000313" key="3">
    <source>
        <dbReference type="EMBL" id="KAJ8992275.1"/>
    </source>
</evidence>
<dbReference type="InterPro" id="IPR036047">
    <property type="entry name" value="F-box-like_dom_sf"/>
</dbReference>
<dbReference type="AlphaFoldDB" id="A0AAN6EYH4"/>
<feature type="compositionally biased region" description="Polar residues" evidence="1">
    <location>
        <begin position="664"/>
        <end position="673"/>
    </location>
</feature>
<accession>A0AAN6EYH4</accession>
<feature type="compositionally biased region" description="Polar residues" evidence="1">
    <location>
        <begin position="69"/>
        <end position="78"/>
    </location>
</feature>
<sequence length="787" mass="87302">MSHSDAFSSLSDLDSDLSDPPDDLDEIVFSPDAESMDSSESFLKRRSTASPSLEDSDSDATDRGHSQDSHSTPYGSSKLQELPNEVLNKIVAYLPDDHDFVNLMSTSSSFAAALAPKESAVWKERFLSLYDQAYVTSPEEYAWAYKLRRLVLKNFKPFTNPKDERLLVQLCVLKDMIIEAFLPVHAHLASPLASRNLAALSSPATSPYMVTFLSSFLFPKVGSRYGQPDPLFDAVQLVLSYLILSPDSKIAHVVPSSRDNYDITVVYNWGKSFSTLFRRVPEKAGLQSGRLRRNNMFPNLKSRRLITAPKVKYELDTHALLHIRNFWHRHLIESGGQASLTQVQMGVFGENTYAKMAKDLRRAGITPKAWDKQLQDGLPDIATKWYGHWSCLHPWPKKKQALEEMQTCAEDWETADPLKLDLCTTTDNEEFGYWPPIFQAIPAFAKSIPESASCLYLRGVAPFVQLSSSRANKKVSGNSRSTLTVPLHKYHPFLALRVRGLIHTIPSQPSDDGIPGWNRIVMVLYKPSKRYLIEVLEDAEEEYGDPFATVATNQAGQGQGAATAIMDPAEIERALELYLRHKLITNPSWRNPERMNREVIEEIEELFRLSEYLDWDDIDYAYAYEGVVLPGGKIMMGRWWRCGMVGEDDAMELDEEGMPVGEPEQNQGPTAPMNNDSSGSSSDDNLDAGAGNSGQPSQGQSSQESQATNTAPTGSQMDEDVDMMDAGTDGLATGGTASNASSQSSTSTNASNNGNTSNAGNANANPNPNPNVRPHRLLERGPFVFWC</sequence>
<dbReference type="InterPro" id="IPR001810">
    <property type="entry name" value="F-box_dom"/>
</dbReference>
<dbReference type="SUPFAM" id="SSF81383">
    <property type="entry name" value="F-box domain"/>
    <property type="match status" value="1"/>
</dbReference>
<dbReference type="PROSITE" id="PS50181">
    <property type="entry name" value="FBOX"/>
    <property type="match status" value="1"/>
</dbReference>
<evidence type="ECO:0000259" key="2">
    <source>
        <dbReference type="PROSITE" id="PS50181"/>
    </source>
</evidence>
<evidence type="ECO:0000256" key="1">
    <source>
        <dbReference type="SAM" id="MobiDB-lite"/>
    </source>
</evidence>
<protein>
    <recommendedName>
        <fullName evidence="2">F-box domain-containing protein</fullName>
    </recommendedName>
</protein>
<name>A0AAN6EYH4_EXODE</name>
<comment type="caution">
    <text evidence="3">The sequence shown here is derived from an EMBL/GenBank/DDBJ whole genome shotgun (WGS) entry which is preliminary data.</text>
</comment>